<protein>
    <submittedName>
        <fullName evidence="2">Uncharacterized protein</fullName>
    </submittedName>
</protein>
<dbReference type="GeneID" id="25144830"/>
<dbReference type="STRING" id="797299.HALLA_10185"/>
<feature type="transmembrane region" description="Helical" evidence="1">
    <location>
        <begin position="9"/>
        <end position="27"/>
    </location>
</feature>
<dbReference type="EMBL" id="CP007055">
    <property type="protein sequence ID" value="AHG00868.1"/>
    <property type="molecule type" value="Genomic_DNA"/>
</dbReference>
<reference evidence="2 3" key="1">
    <citation type="submission" date="2014-01" db="EMBL/GenBank/DDBJ databases">
        <authorList>
            <consortium name="DOE Joint Genome Institute"/>
            <person name="Anderson I."/>
            <person name="Huntemann M."/>
            <person name="Han J."/>
            <person name="Chen A."/>
            <person name="Kyrpides N."/>
            <person name="Mavromatis K."/>
            <person name="Markowitz V."/>
            <person name="Palaniappan K."/>
            <person name="Ivanova N."/>
            <person name="Schaumberg A."/>
            <person name="Pati A."/>
            <person name="Liolios K."/>
            <person name="Nordberg H.P."/>
            <person name="Cantor M.N."/>
            <person name="Hua S.X."/>
            <person name="Woyke T."/>
        </authorList>
    </citation>
    <scope>NUCLEOTIDE SEQUENCE [LARGE SCALE GENOMIC DNA]</scope>
    <source>
        <strain evidence="2 3">XH-48</strain>
    </source>
</reference>
<feature type="transmembrane region" description="Helical" evidence="1">
    <location>
        <begin position="33"/>
        <end position="50"/>
    </location>
</feature>
<evidence type="ECO:0000313" key="2">
    <source>
        <dbReference type="EMBL" id="AHG00868.1"/>
    </source>
</evidence>
<keyword evidence="1" id="KW-1133">Transmembrane helix</keyword>
<feature type="transmembrane region" description="Helical" evidence="1">
    <location>
        <begin position="62"/>
        <end position="80"/>
    </location>
</feature>
<proteinExistence type="predicted"/>
<organism evidence="2 3">
    <name type="scientific">Halostagnicola larsenii XH-48</name>
    <dbReference type="NCBI Taxonomy" id="797299"/>
    <lineage>
        <taxon>Archaea</taxon>
        <taxon>Methanobacteriati</taxon>
        <taxon>Methanobacteriota</taxon>
        <taxon>Stenosarchaea group</taxon>
        <taxon>Halobacteria</taxon>
        <taxon>Halobacteriales</taxon>
        <taxon>Natrialbaceae</taxon>
        <taxon>Halostagnicola</taxon>
    </lineage>
</organism>
<dbReference type="RefSeq" id="WP_049952369.1">
    <property type="nucleotide sequence ID" value="NZ_CP007055.1"/>
</dbReference>
<sequence>MELSPLRSALLVMGGVLVASVAVPFITGDSVRISTLLGAALGCVVPLALARHPGALEKRTAVVGGGVMTVILVSAALWMHV</sequence>
<keyword evidence="3" id="KW-1185">Reference proteome</keyword>
<keyword evidence="1" id="KW-0472">Membrane</keyword>
<dbReference type="HOGENOM" id="CLU_2565602_0_0_2"/>
<gene>
    <name evidence="2" type="ORF">HALLA_10185</name>
</gene>
<accession>W0JV09</accession>
<dbReference type="OrthoDB" id="377753at2157"/>
<dbReference type="KEGG" id="hlr:HALLA_10185"/>
<dbReference type="Proteomes" id="UP000019024">
    <property type="component" value="Chromosome"/>
</dbReference>
<evidence type="ECO:0000313" key="3">
    <source>
        <dbReference type="Proteomes" id="UP000019024"/>
    </source>
</evidence>
<name>W0JV09_9EURY</name>
<keyword evidence="1" id="KW-0812">Transmembrane</keyword>
<dbReference type="AlphaFoldDB" id="W0JV09"/>
<evidence type="ECO:0000256" key="1">
    <source>
        <dbReference type="SAM" id="Phobius"/>
    </source>
</evidence>